<name>A0ACC0ID58_9ERIC</name>
<evidence type="ECO:0000313" key="1">
    <source>
        <dbReference type="EMBL" id="KAI8023425.1"/>
    </source>
</evidence>
<protein>
    <submittedName>
        <fullName evidence="1">E3 ubiquitin-protein ligase DA2</fullName>
    </submittedName>
</protein>
<proteinExistence type="predicted"/>
<evidence type="ECO:0000313" key="2">
    <source>
        <dbReference type="Proteomes" id="UP001060215"/>
    </source>
</evidence>
<accession>A0ACC0ID58</accession>
<organism evidence="1 2">
    <name type="scientific">Camellia lanceoleosa</name>
    <dbReference type="NCBI Taxonomy" id="1840588"/>
    <lineage>
        <taxon>Eukaryota</taxon>
        <taxon>Viridiplantae</taxon>
        <taxon>Streptophyta</taxon>
        <taxon>Embryophyta</taxon>
        <taxon>Tracheophyta</taxon>
        <taxon>Spermatophyta</taxon>
        <taxon>Magnoliopsida</taxon>
        <taxon>eudicotyledons</taxon>
        <taxon>Gunneridae</taxon>
        <taxon>Pentapetalae</taxon>
        <taxon>asterids</taxon>
        <taxon>Ericales</taxon>
        <taxon>Theaceae</taxon>
        <taxon>Camellia</taxon>
    </lineage>
</organism>
<keyword evidence="2" id="KW-1185">Reference proteome</keyword>
<dbReference type="Proteomes" id="UP001060215">
    <property type="component" value="Chromosome 6"/>
</dbReference>
<dbReference type="EMBL" id="CM045763">
    <property type="protein sequence ID" value="KAI8023425.1"/>
    <property type="molecule type" value="Genomic_DNA"/>
</dbReference>
<reference evidence="1 2" key="1">
    <citation type="journal article" date="2022" name="Plant J.">
        <title>Chromosome-level genome of Camellia lanceoleosa provides a valuable resource for understanding genome evolution and self-incompatibility.</title>
        <authorList>
            <person name="Gong W."/>
            <person name="Xiao S."/>
            <person name="Wang L."/>
            <person name="Liao Z."/>
            <person name="Chang Y."/>
            <person name="Mo W."/>
            <person name="Hu G."/>
            <person name="Li W."/>
            <person name="Zhao G."/>
            <person name="Zhu H."/>
            <person name="Hu X."/>
            <person name="Ji K."/>
            <person name="Xiang X."/>
            <person name="Song Q."/>
            <person name="Yuan D."/>
            <person name="Jin S."/>
            <person name="Zhang L."/>
        </authorList>
    </citation>
    <scope>NUCLEOTIDE SEQUENCE [LARGE SCALE GENOMIC DNA]</scope>
    <source>
        <strain evidence="1">SQ_2022a</strain>
    </source>
</reference>
<sequence>MKTPNSTRPTQCPFCKTLNHAVEYRGVKTKEEKRIEQIEEQRVIEAKIRMRQQELQDEELRMLTRQEINSSSRSMLPGEVGYSTGEVDEEIVSSQIPLRQSLRPRQNREECGSRELASKVAWVSLQMAVVGLEIHWLEVWSGHRSRSREVSGDDGPVFLSGQRTSTAGVGLGRSRRGYWRVAGMQQVWVRSKSVADALGSFHFPLLWDVYSDYGASIWHETLQEVLVRDDMKLVWVLNDFNG</sequence>
<comment type="caution">
    <text evidence="1">The sequence shown here is derived from an EMBL/GenBank/DDBJ whole genome shotgun (WGS) entry which is preliminary data.</text>
</comment>
<gene>
    <name evidence="1" type="ORF">LOK49_LG03G02071</name>
</gene>